<keyword evidence="2" id="KW-0614">Plasmid</keyword>
<protein>
    <submittedName>
        <fullName evidence="2">DUF1116 domain-containing protein</fullName>
    </submittedName>
</protein>
<dbReference type="InterPro" id="IPR009499">
    <property type="entry name" value="AllG-like"/>
</dbReference>
<dbReference type="RefSeq" id="WP_137118213.1">
    <property type="nucleotide sequence ID" value="NZ_CP032324.1"/>
</dbReference>
<geneLocation type="plasmid" evidence="2 3">
    <name>p3</name>
</geneLocation>
<sequence>MNDATARAVERMLAADPLWTETGTAGERIGLDRHTLLHAGPPFADPAEICPPILNAAAAALLFEGMAGSVEEARALVRSGAVILRPAQDFGVVTPLAAVVSRSMWLHVVEDADGSGARAYSPLNEGGGPALRFGIVSGAVVERLRLLHGAVGPALAGIGAVELSGIAREAMEQGDELHGRVGVASALLTETLVSRLGGTGEVCAFLKEAGQFFLNPWMAACKAVMLAADGVPGSALVTAAGGNGVRFGLRLSGMMGEGWASAPVAAPQGPDISSPGGPPGGAPRPRLPAIGDSAVIDALGFGALALDAAPLLRAELGAAAETAIAAADRLLCADHPVHGRRVGLDARAVLLGGPVPPVCLAALHAAGEDGIVGRGLAWHPPSCHAEAVAAVDARSRAGFPDAPDRRA</sequence>
<reference evidence="2 3" key="1">
    <citation type="submission" date="2018-09" db="EMBL/GenBank/DDBJ databases">
        <title>Whole genome based analysis of evolution and adaptive divergence in Indian and Brazilian strains of Azospirillum brasilense.</title>
        <authorList>
            <person name="Singh C."/>
            <person name="Tripathi A.K."/>
        </authorList>
    </citation>
    <scope>NUCLEOTIDE SEQUENCE [LARGE SCALE GENOMIC DNA]</scope>
    <source>
        <strain evidence="2 3">MTCC4035</strain>
        <plasmid evidence="2 3">p3</plasmid>
    </source>
</reference>
<name>A0A4D8PQ62_9PROT</name>
<evidence type="ECO:0000313" key="3">
    <source>
        <dbReference type="Proteomes" id="UP000298595"/>
    </source>
</evidence>
<dbReference type="Gene3D" id="3.90.1700.10">
    <property type="entry name" value="v583 domain like"/>
    <property type="match status" value="1"/>
</dbReference>
<proteinExistence type="predicted"/>
<gene>
    <name evidence="2" type="ORF">D3093_29470</name>
</gene>
<dbReference type="Gene3D" id="1.10.10.660">
    <property type="entry name" value="conserved protein of unknown function from Enterococcus faecalis V583"/>
    <property type="match status" value="1"/>
</dbReference>
<dbReference type="EMBL" id="CP032324">
    <property type="protein sequence ID" value="QCN99360.1"/>
    <property type="molecule type" value="Genomic_DNA"/>
</dbReference>
<evidence type="ECO:0000256" key="1">
    <source>
        <dbReference type="SAM" id="MobiDB-lite"/>
    </source>
</evidence>
<feature type="region of interest" description="Disordered" evidence="1">
    <location>
        <begin position="264"/>
        <end position="287"/>
    </location>
</feature>
<accession>A0A4D8PQ62</accession>
<dbReference type="Proteomes" id="UP000298595">
    <property type="component" value="Plasmid p3"/>
</dbReference>
<dbReference type="KEGG" id="aare:D3093_29470"/>
<dbReference type="InterPro" id="IPR024033">
    <property type="entry name" value="OXTCase_su_AllG_h-dom"/>
</dbReference>
<dbReference type="AlphaFoldDB" id="A0A4D8PQ62"/>
<dbReference type="Pfam" id="PF06545">
    <property type="entry name" value="AllG"/>
    <property type="match status" value="1"/>
</dbReference>
<evidence type="ECO:0000313" key="2">
    <source>
        <dbReference type="EMBL" id="QCN99360.1"/>
    </source>
</evidence>
<organism evidence="2 3">
    <name type="scientific">Azospirillum argentinense</name>
    <dbReference type="NCBI Taxonomy" id="2970906"/>
    <lineage>
        <taxon>Bacteria</taxon>
        <taxon>Pseudomonadati</taxon>
        <taxon>Pseudomonadota</taxon>
        <taxon>Alphaproteobacteria</taxon>
        <taxon>Rhodospirillales</taxon>
        <taxon>Azospirillaceae</taxon>
        <taxon>Azospirillum</taxon>
    </lineage>
</organism>
<dbReference type="Gene3D" id="3.90.1710.10">
    <property type="entry name" value="Enterococcus faecalis V583 domain"/>
    <property type="match status" value="1"/>
</dbReference>
<feature type="compositionally biased region" description="Pro residues" evidence="1">
    <location>
        <begin position="276"/>
        <end position="286"/>
    </location>
</feature>